<dbReference type="CDD" id="cd00130">
    <property type="entry name" value="PAS"/>
    <property type="match status" value="1"/>
</dbReference>
<reference evidence="3" key="1">
    <citation type="submission" date="2023-09" db="EMBL/GenBank/DDBJ databases">
        <title>Arcobacter tbilisiensis sp. nov. isolated from chicken meat in Tbilisi, Georgia.</title>
        <authorList>
            <person name="Matthias R."/>
            <person name="Zautner A.E."/>
        </authorList>
    </citation>
    <scope>NUCLEOTIDE SEQUENCE</scope>
    <source>
        <strain evidence="3">LEO 74</strain>
    </source>
</reference>
<proteinExistence type="predicted"/>
<name>A0AA96CLR6_9BACT</name>
<dbReference type="Pfam" id="PF08447">
    <property type="entry name" value="PAS_3"/>
    <property type="match status" value="1"/>
</dbReference>
<protein>
    <submittedName>
        <fullName evidence="2">PAS domain-containing protein</fullName>
    </submittedName>
</protein>
<feature type="domain" description="PAS fold-3" evidence="1">
    <location>
        <begin position="26"/>
        <end position="102"/>
    </location>
</feature>
<dbReference type="Gene3D" id="3.30.450.20">
    <property type="entry name" value="PAS domain"/>
    <property type="match status" value="1"/>
</dbReference>
<dbReference type="InterPro" id="IPR013655">
    <property type="entry name" value="PAS_fold_3"/>
</dbReference>
<dbReference type="InterPro" id="IPR035965">
    <property type="entry name" value="PAS-like_dom_sf"/>
</dbReference>
<evidence type="ECO:0000313" key="3">
    <source>
        <dbReference type="EMBL" id="WNL22797.1"/>
    </source>
</evidence>
<dbReference type="EMBL" id="CP134844">
    <property type="protein sequence ID" value="WNL11772.1"/>
    <property type="molecule type" value="Genomic_DNA"/>
</dbReference>
<organism evidence="2">
    <name type="scientific">Arcobacter sp. AZ-2023</name>
    <dbReference type="NCBI Taxonomy" id="3074453"/>
    <lineage>
        <taxon>Bacteria</taxon>
        <taxon>Pseudomonadati</taxon>
        <taxon>Campylobacterota</taxon>
        <taxon>Epsilonproteobacteria</taxon>
        <taxon>Campylobacterales</taxon>
        <taxon>Arcobacteraceae</taxon>
        <taxon>Arcobacter</taxon>
    </lineage>
</organism>
<dbReference type="SUPFAM" id="SSF55785">
    <property type="entry name" value="PYP-like sensor domain (PAS domain)"/>
    <property type="match status" value="1"/>
</dbReference>
<dbReference type="AlphaFoldDB" id="A0AA96CLR6"/>
<evidence type="ECO:0000259" key="1">
    <source>
        <dbReference type="Pfam" id="PF08447"/>
    </source>
</evidence>
<dbReference type="EMBL" id="CP134851">
    <property type="protein sequence ID" value="WNL22797.1"/>
    <property type="molecule type" value="Genomic_DNA"/>
</dbReference>
<accession>A0AA96CLR6</accession>
<gene>
    <name evidence="2" type="ORF">RJG52_07490</name>
    <name evidence="3" type="ORF">RJG55_07495</name>
</gene>
<dbReference type="InterPro" id="IPR000014">
    <property type="entry name" value="PAS"/>
</dbReference>
<sequence>MKEEETILDDYAFLVSETDEKGIIRFANRDFCNIAEYNLEELIGKPHNIVRHKDMPKVAFKDLWETVAKGNIWTGYVKNATKSGGYYWVFATVYPFSSCDGTKGYLSCRRKASKDEIEKISKLYEVWINEEKNKNFIL</sequence>
<dbReference type="NCBIfam" id="TIGR00229">
    <property type="entry name" value="sensory_box"/>
    <property type="match status" value="1"/>
</dbReference>
<evidence type="ECO:0000313" key="2">
    <source>
        <dbReference type="EMBL" id="WNL11772.1"/>
    </source>
</evidence>
<reference evidence="2" key="2">
    <citation type="submission" date="2023-09" db="EMBL/GenBank/DDBJ databases">
        <title>Characterization of Arcobacter Isolates from Retail Chicken Sold in Supermarkets in Tbilisi, Georgia.</title>
        <authorList>
            <person name="Matthias R."/>
            <person name="Zautner A.E."/>
        </authorList>
    </citation>
    <scope>NUCLEOTIDE SEQUENCE</scope>
    <source>
        <strain evidence="2">LEO 109</strain>
    </source>
</reference>